<feature type="domain" description="Zona occludens toxin N-terminal" evidence="2">
    <location>
        <begin position="2"/>
        <end position="186"/>
    </location>
</feature>
<keyword evidence="1" id="KW-0472">Membrane</keyword>
<proteinExistence type="predicted"/>
<gene>
    <name evidence="3" type="ORF">AM380_16955</name>
    <name evidence="4" type="ORF">AM380_17025</name>
</gene>
<evidence type="ECO:0000313" key="3">
    <source>
        <dbReference type="EMBL" id="AWC95205.1"/>
    </source>
</evidence>
<dbReference type="InterPro" id="IPR027417">
    <property type="entry name" value="P-loop_NTPase"/>
</dbReference>
<reference evidence="3 5" key="1">
    <citation type="submission" date="2018-04" db="EMBL/GenBank/DDBJ databases">
        <title>Whole genome sequencing of Morganella morganii AR_0133.</title>
        <authorList>
            <person name="Conlan S."/>
            <person name="Thomas P.J."/>
            <person name="Mullikin J."/>
            <person name="Frank K.M."/>
            <person name="Segre J.A."/>
        </authorList>
    </citation>
    <scope>NUCLEOTIDE SEQUENCE [LARGE SCALE GENOMIC DNA]</scope>
    <source>
        <strain evidence="3 5">AR_0133</strain>
    </source>
</reference>
<protein>
    <submittedName>
        <fullName evidence="3">Assembly protein</fullName>
    </submittedName>
</protein>
<evidence type="ECO:0000256" key="1">
    <source>
        <dbReference type="SAM" id="Phobius"/>
    </source>
</evidence>
<name>A0AAU8ZQY2_MORMO</name>
<organism evidence="3 5">
    <name type="scientific">Morganella morganii</name>
    <name type="common">Proteus morganii</name>
    <dbReference type="NCBI Taxonomy" id="582"/>
    <lineage>
        <taxon>Bacteria</taxon>
        <taxon>Pseudomonadati</taxon>
        <taxon>Pseudomonadota</taxon>
        <taxon>Gammaproteobacteria</taxon>
        <taxon>Enterobacterales</taxon>
        <taxon>Morganellaceae</taxon>
        <taxon>Morganella</taxon>
    </lineage>
</organism>
<keyword evidence="1" id="KW-0812">Transmembrane</keyword>
<dbReference type="RefSeq" id="WP_108657079.1">
    <property type="nucleotide sequence ID" value="NZ_CP028956.1"/>
</dbReference>
<dbReference type="InterPro" id="IPR008900">
    <property type="entry name" value="Zot_N"/>
</dbReference>
<evidence type="ECO:0000259" key="2">
    <source>
        <dbReference type="Pfam" id="PF05707"/>
    </source>
</evidence>
<evidence type="ECO:0000313" key="4">
    <source>
        <dbReference type="EMBL" id="AWC95218.1"/>
    </source>
</evidence>
<dbReference type="EMBL" id="CP028956">
    <property type="protein sequence ID" value="AWC95205.1"/>
    <property type="molecule type" value="Genomic_DNA"/>
</dbReference>
<dbReference type="Proteomes" id="UP000244682">
    <property type="component" value="Chromosome"/>
</dbReference>
<dbReference type="Pfam" id="PF05707">
    <property type="entry name" value="Zot"/>
    <property type="match status" value="1"/>
</dbReference>
<dbReference type="Gene3D" id="3.40.50.300">
    <property type="entry name" value="P-loop containing nucleotide triphosphate hydrolases"/>
    <property type="match status" value="1"/>
</dbReference>
<sequence>MAVYFVTGALGSGKSLISVSKIQDRLAKGCPVATNLELRLFNMPRVGKMAKKTRVYRLPDKPSIQDLELIGRGNQSYDESRNGLLVLDECGTWLNTRTWNDKSRQPVLDWFLHARKLGWDIIFLVQNITLVDKQAREALAEHVVYCRRLDRLSVPFVGAVFSLIFGFKLPAPKIHLGIVKYGDAQHSPVVERWFYRGTDLYYAYDTKQQFSSFYDRGVYSVLPPYLTHGRYHHSLTVRQFMRLTRIYLKRISRFRLLLMGAVLGAAGAYFLSGNTAEPAQLQTASYSSVPDLKIQSFKRFGSDSYIQFIDKSGLVIDSNRLTAQGYNIEVINSCKMRIYRGAENAMVTC</sequence>
<accession>A0AAU8ZQY2</accession>
<dbReference type="EMBL" id="CP028956">
    <property type="protein sequence ID" value="AWC95218.1"/>
    <property type="molecule type" value="Genomic_DNA"/>
</dbReference>
<evidence type="ECO:0000313" key="5">
    <source>
        <dbReference type="Proteomes" id="UP000244682"/>
    </source>
</evidence>
<keyword evidence="1" id="KW-1133">Transmembrane helix</keyword>
<feature type="transmembrane region" description="Helical" evidence="1">
    <location>
        <begin position="254"/>
        <end position="272"/>
    </location>
</feature>
<dbReference type="AlphaFoldDB" id="A0AAU8ZQY2"/>